<proteinExistence type="predicted"/>
<evidence type="ECO:0000259" key="1">
    <source>
        <dbReference type="Pfam" id="PF12804"/>
    </source>
</evidence>
<dbReference type="Proteomes" id="UP000782312">
    <property type="component" value="Unassembled WGS sequence"/>
</dbReference>
<dbReference type="PANTHER" id="PTHR43777:SF1">
    <property type="entry name" value="MOLYBDENUM COFACTOR CYTIDYLYLTRANSFERASE"/>
    <property type="match status" value="1"/>
</dbReference>
<organism evidence="2 3">
    <name type="scientific">Tectimicrobiota bacterium</name>
    <dbReference type="NCBI Taxonomy" id="2528274"/>
    <lineage>
        <taxon>Bacteria</taxon>
        <taxon>Pseudomonadati</taxon>
        <taxon>Nitrospinota/Tectimicrobiota group</taxon>
        <taxon>Candidatus Tectimicrobiota</taxon>
    </lineage>
</organism>
<dbReference type="AlphaFoldDB" id="A0A932HX04"/>
<dbReference type="EMBL" id="JACPUR010000017">
    <property type="protein sequence ID" value="MBI3127260.1"/>
    <property type="molecule type" value="Genomic_DNA"/>
</dbReference>
<dbReference type="Pfam" id="PF12804">
    <property type="entry name" value="NTP_transf_3"/>
    <property type="match status" value="1"/>
</dbReference>
<dbReference type="InterPro" id="IPR025877">
    <property type="entry name" value="MobA-like_NTP_Trfase"/>
</dbReference>
<protein>
    <submittedName>
        <fullName evidence="2">Nucleotidyltransferase family protein</fullName>
    </submittedName>
</protein>
<dbReference type="GO" id="GO:0016779">
    <property type="term" value="F:nucleotidyltransferase activity"/>
    <property type="evidence" value="ECO:0007669"/>
    <property type="project" value="UniProtKB-ARBA"/>
</dbReference>
<evidence type="ECO:0000313" key="3">
    <source>
        <dbReference type="Proteomes" id="UP000782312"/>
    </source>
</evidence>
<accession>A0A932HX04</accession>
<dbReference type="Gene3D" id="3.90.550.10">
    <property type="entry name" value="Spore Coat Polysaccharide Biosynthesis Protein SpsA, Chain A"/>
    <property type="match status" value="1"/>
</dbReference>
<feature type="domain" description="MobA-like NTP transferase" evidence="1">
    <location>
        <begin position="9"/>
        <end position="171"/>
    </location>
</feature>
<dbReference type="InterPro" id="IPR029044">
    <property type="entry name" value="Nucleotide-diphossugar_trans"/>
</dbReference>
<comment type="caution">
    <text evidence="2">The sequence shown here is derived from an EMBL/GenBank/DDBJ whole genome shotgun (WGS) entry which is preliminary data.</text>
</comment>
<dbReference type="CDD" id="cd04182">
    <property type="entry name" value="GT_2_like_f"/>
    <property type="match status" value="1"/>
</dbReference>
<gene>
    <name evidence="2" type="ORF">HYZ11_06620</name>
</gene>
<dbReference type="SUPFAM" id="SSF53448">
    <property type="entry name" value="Nucleotide-diphospho-sugar transferases"/>
    <property type="match status" value="1"/>
</dbReference>
<dbReference type="PANTHER" id="PTHR43777">
    <property type="entry name" value="MOLYBDENUM COFACTOR CYTIDYLYLTRANSFERASE"/>
    <property type="match status" value="1"/>
</dbReference>
<reference evidence="2" key="1">
    <citation type="submission" date="2020-07" db="EMBL/GenBank/DDBJ databases">
        <title>Huge and variable diversity of episymbiotic CPR bacteria and DPANN archaea in groundwater ecosystems.</title>
        <authorList>
            <person name="He C.Y."/>
            <person name="Keren R."/>
            <person name="Whittaker M."/>
            <person name="Farag I.F."/>
            <person name="Doudna J."/>
            <person name="Cate J.H.D."/>
            <person name="Banfield J.F."/>
        </authorList>
    </citation>
    <scope>NUCLEOTIDE SEQUENCE</scope>
    <source>
        <strain evidence="2">NC_groundwater_763_Ag_S-0.2um_68_21</strain>
    </source>
</reference>
<sequence>MPRDPQISAILLAAGLSRRLGRNKLLLPAGGMPVVRRAALALADSRAAEVIAVTGHDALAVTAALEGLRLRIVHNPDYAQGQSTSLRAGLAQASPDAHGLLFALGDQPLLTAGWVDRLIDAFASAPTGTLAAALYHEGRRGNPVLLSASLRDEIAGVQGDEGARHILRRLEREERVAAVSVEEEDLFLDLDTEADHMRLRAKFEAV</sequence>
<name>A0A932HX04_UNCTE</name>
<evidence type="ECO:0000313" key="2">
    <source>
        <dbReference type="EMBL" id="MBI3127260.1"/>
    </source>
</evidence>